<feature type="compositionally biased region" description="Low complexity" evidence="9">
    <location>
        <begin position="1090"/>
        <end position="1099"/>
    </location>
</feature>
<comment type="caution">
    <text evidence="10">The sequence shown here is derived from an EMBL/GenBank/DDBJ whole genome shotgun (WGS) entry which is preliminary data.</text>
</comment>
<evidence type="ECO:0000313" key="10">
    <source>
        <dbReference type="EMBL" id="TIB12811.1"/>
    </source>
</evidence>
<dbReference type="SUPFAM" id="SSF103506">
    <property type="entry name" value="Mitochondrial carrier"/>
    <property type="match status" value="1"/>
</dbReference>
<keyword evidence="6" id="KW-1133">Transmembrane helix</keyword>
<evidence type="ECO:0000313" key="11">
    <source>
        <dbReference type="Proteomes" id="UP000306954"/>
    </source>
</evidence>
<evidence type="ECO:0000256" key="7">
    <source>
        <dbReference type="ARBA" id="ARBA00023136"/>
    </source>
</evidence>
<feature type="repeat" description="Solcar" evidence="8">
    <location>
        <begin position="227"/>
        <end position="321"/>
    </location>
</feature>
<keyword evidence="4 8" id="KW-0812">Transmembrane</keyword>
<name>A0A4T0I6Z3_WALIC</name>
<reference evidence="10 11" key="1">
    <citation type="submission" date="2019-03" db="EMBL/GenBank/DDBJ databases">
        <title>Sequencing 23 genomes of Wallemia ichthyophaga.</title>
        <authorList>
            <person name="Gostincar C."/>
        </authorList>
    </citation>
    <scope>NUCLEOTIDE SEQUENCE [LARGE SCALE GENOMIC DNA]</scope>
    <source>
        <strain evidence="10 11">EXF-8621</strain>
    </source>
</reference>
<organism evidence="10 11">
    <name type="scientific">Wallemia ichthyophaga</name>
    <dbReference type="NCBI Taxonomy" id="245174"/>
    <lineage>
        <taxon>Eukaryota</taxon>
        <taxon>Fungi</taxon>
        <taxon>Dikarya</taxon>
        <taxon>Basidiomycota</taxon>
        <taxon>Wallemiomycotina</taxon>
        <taxon>Wallemiomycetes</taxon>
        <taxon>Wallemiales</taxon>
        <taxon>Wallemiaceae</taxon>
        <taxon>Wallemia</taxon>
    </lineage>
</organism>
<evidence type="ECO:0000256" key="6">
    <source>
        <dbReference type="ARBA" id="ARBA00022989"/>
    </source>
</evidence>
<feature type="region of interest" description="Disordered" evidence="9">
    <location>
        <begin position="448"/>
        <end position="473"/>
    </location>
</feature>
<evidence type="ECO:0008006" key="12">
    <source>
        <dbReference type="Google" id="ProtNLM"/>
    </source>
</evidence>
<dbReference type="InterPro" id="IPR050391">
    <property type="entry name" value="Mito_Metabolite_Transporter"/>
</dbReference>
<evidence type="ECO:0000256" key="3">
    <source>
        <dbReference type="ARBA" id="ARBA00022448"/>
    </source>
</evidence>
<comment type="subcellular location">
    <subcellularLocation>
        <location evidence="1">Membrane</location>
        <topology evidence="1">Multi-pass membrane protein</topology>
    </subcellularLocation>
</comment>
<keyword evidence="5" id="KW-0677">Repeat</keyword>
<dbReference type="Pfam" id="PF00153">
    <property type="entry name" value="Mito_carr"/>
    <property type="match status" value="1"/>
</dbReference>
<sequence length="1114" mass="123882">MPKESLRSTYISNQPNGWTFSDIPTRFPNSSANVVHSNSSSHISEASTTVKQLIAASLLQFGATSLSMPFEVGKVLLQVQYNPRLKIGPYYSSDLNADQNDDDDDLDDLDDPSDPDDLNSHSNYFRFEEDAPKAPLKPKKHIPKDKDGYLAQRPSYLVPLQADGGVWRMMRAVSKSHEGLSGLWKGTLTSSIFDISFSTLQPLFLSALSTIFLPSNTLSFLPIHQLPSPLKPLGVHVLAHTLTAVTLSPLDLVRTRMIVQSTSSTSAGTCRRAYSGPIDALRKIANREGGWQVMWTHPNLLLPTIVESSFKSLLQLCAPLVVERLLGVSVDSRPATYAVCELLWSVATMTLTLPLETVRRRLQTQDRSLVRAQQPGQLTPCIDTRPSPAAGMVECVYRIVTEECSDSSGSRWSGFKSLFRGFGLGLSASSMVFVLVSSCRTNFHQRPDMEKRSRFGRRDKHSLTHTATTMPEQPMHANDRATVSAASTGNTSATTNGKATATPHLLPPTNAFLELLLWWVDVVTHSSAATSEGGSTFKMYRLRRKQDTTDTLIQTQLLDQLLQDNLDTLLCHCYTASDTHFSRDVYGNNISNFSDNNNNNNSNNISNNNSTHTPHTPTPFSLFVSLCSRYFIRVSYCERNGMGERSHPFAKLFFALPDECLAIGKWHAFTQLQPQWEYSEGLYRVDVGVHAGMHQEHTRSHIVETLLCDANDHHTAILIDRLHAAMVLEDGWHVKHSEHSIHSNHTDLVVDVPRVREVAAEIRQEIRLIITVKRLLRKSLTLCDQVSTSSFTSKCKSKTDIAALSVALQTHRTHRMHKHTRTRSPADIFSLDTLTQLHNHLYPFTRVVVLLDSLGTAYEYMDVDEHCHHLVWLYLDVDVGEVSDHALTLPLQFPLRHRVSVSIGEIMAIGSLSHPCITLTRKHLEDLVRVLRAVGASPYEMPLEKGDVDVDLGGVFALLAKSVHLLSTSPDIHWGGLLYHAYNTLLMIYTHLLPFKKNNGGSFSGFGDALAFEFESGFGYDDNYVPVSYLSIDNGEDNGSSSSRDMQVSIWCAAQTRFAALNAHDPFEDGSADEGGEGDNDGYDGDNDNDNSITIINNNKTENSDETYTIEADD</sequence>
<keyword evidence="3" id="KW-0813">Transport</keyword>
<evidence type="ECO:0000256" key="8">
    <source>
        <dbReference type="PROSITE-ProRule" id="PRU00282"/>
    </source>
</evidence>
<feature type="compositionally biased region" description="Acidic residues" evidence="9">
    <location>
        <begin position="99"/>
        <end position="117"/>
    </location>
</feature>
<dbReference type="Proteomes" id="UP000306954">
    <property type="component" value="Unassembled WGS sequence"/>
</dbReference>
<comment type="similarity">
    <text evidence="2">Belongs to the mitochondrial carrier (TC 2.A.29) family.</text>
</comment>
<evidence type="ECO:0000256" key="4">
    <source>
        <dbReference type="ARBA" id="ARBA00022692"/>
    </source>
</evidence>
<accession>A0A4T0I6Z3</accession>
<dbReference type="EMBL" id="SPOF01000017">
    <property type="protein sequence ID" value="TIB12811.1"/>
    <property type="molecule type" value="Genomic_DNA"/>
</dbReference>
<evidence type="ECO:0000256" key="1">
    <source>
        <dbReference type="ARBA" id="ARBA00004141"/>
    </source>
</evidence>
<dbReference type="InterPro" id="IPR018108">
    <property type="entry name" value="MCP_transmembrane"/>
</dbReference>
<gene>
    <name evidence="10" type="ORF">E3P90_01944</name>
</gene>
<protein>
    <recommendedName>
        <fullName evidence="12">Mitochondrial fusion and transport protein ugo1</fullName>
    </recommendedName>
</protein>
<proteinExistence type="inferred from homology"/>
<feature type="region of interest" description="Disordered" evidence="9">
    <location>
        <begin position="92"/>
        <end position="122"/>
    </location>
</feature>
<dbReference type="Gene3D" id="1.50.40.10">
    <property type="entry name" value="Mitochondrial carrier domain"/>
    <property type="match status" value="1"/>
</dbReference>
<feature type="region of interest" description="Disordered" evidence="9">
    <location>
        <begin position="1065"/>
        <end position="1114"/>
    </location>
</feature>
<keyword evidence="7 8" id="KW-0472">Membrane</keyword>
<dbReference type="PANTHER" id="PTHR45618">
    <property type="entry name" value="MITOCHONDRIAL DICARBOXYLATE CARRIER-RELATED"/>
    <property type="match status" value="1"/>
</dbReference>
<dbReference type="InterPro" id="IPR023395">
    <property type="entry name" value="MCP_dom_sf"/>
</dbReference>
<dbReference type="GO" id="GO:0016020">
    <property type="term" value="C:membrane"/>
    <property type="evidence" value="ECO:0007669"/>
    <property type="project" value="UniProtKB-SubCell"/>
</dbReference>
<evidence type="ECO:0000256" key="2">
    <source>
        <dbReference type="ARBA" id="ARBA00006375"/>
    </source>
</evidence>
<feature type="compositionally biased region" description="Acidic residues" evidence="9">
    <location>
        <begin position="1068"/>
        <end position="1089"/>
    </location>
</feature>
<evidence type="ECO:0000256" key="9">
    <source>
        <dbReference type="SAM" id="MobiDB-lite"/>
    </source>
</evidence>
<dbReference type="AlphaFoldDB" id="A0A4T0I6Z3"/>
<dbReference type="PROSITE" id="PS50920">
    <property type="entry name" value="SOLCAR"/>
    <property type="match status" value="1"/>
</dbReference>
<evidence type="ECO:0000256" key="5">
    <source>
        <dbReference type="ARBA" id="ARBA00022737"/>
    </source>
</evidence>